<protein>
    <submittedName>
        <fullName evidence="2">Uncharacterized protein</fullName>
    </submittedName>
</protein>
<dbReference type="PANTHER" id="PTHR13271:SF135">
    <property type="entry name" value="SET DOMAIN PROTEIN (AFU_ORTHOLOGUE AFUA_4G11040)"/>
    <property type="match status" value="1"/>
</dbReference>
<proteinExistence type="predicted"/>
<accession>A0A022WCX5</accession>
<dbReference type="EMBL" id="KK207732">
    <property type="protein sequence ID" value="EZF55948.1"/>
    <property type="molecule type" value="Genomic_DNA"/>
</dbReference>
<feature type="coiled-coil region" evidence="1">
    <location>
        <begin position="595"/>
        <end position="626"/>
    </location>
</feature>
<dbReference type="InterPro" id="IPR050600">
    <property type="entry name" value="SETD3_SETD6_MTase"/>
</dbReference>
<dbReference type="Proteomes" id="UP000023758">
    <property type="component" value="Unassembled WGS sequence"/>
</dbReference>
<evidence type="ECO:0000313" key="2">
    <source>
        <dbReference type="EMBL" id="EZF55948.1"/>
    </source>
</evidence>
<organism evidence="2">
    <name type="scientific">Trichophyton rubrum CBS 288.86</name>
    <dbReference type="NCBI Taxonomy" id="1215330"/>
    <lineage>
        <taxon>Eukaryota</taxon>
        <taxon>Fungi</taxon>
        <taxon>Dikarya</taxon>
        <taxon>Ascomycota</taxon>
        <taxon>Pezizomycotina</taxon>
        <taxon>Eurotiomycetes</taxon>
        <taxon>Eurotiomycetidae</taxon>
        <taxon>Onygenales</taxon>
        <taxon>Arthrodermataceae</taxon>
        <taxon>Trichophyton</taxon>
    </lineage>
</organism>
<dbReference type="OrthoDB" id="42889at2759"/>
<evidence type="ECO:0000256" key="1">
    <source>
        <dbReference type="SAM" id="Coils"/>
    </source>
</evidence>
<dbReference type="HOGENOM" id="CLU_393276_0_0_1"/>
<keyword evidence="1" id="KW-0175">Coiled coil</keyword>
<name>A0A022WCX5_TRIRU</name>
<dbReference type="GO" id="GO:0016279">
    <property type="term" value="F:protein-lysine N-methyltransferase activity"/>
    <property type="evidence" value="ECO:0007669"/>
    <property type="project" value="TreeGrafter"/>
</dbReference>
<dbReference type="PANTHER" id="PTHR13271">
    <property type="entry name" value="UNCHARACTERIZED PUTATIVE METHYLTRANSFERASE"/>
    <property type="match status" value="1"/>
</dbReference>
<dbReference type="AlphaFoldDB" id="A0A022WCX5"/>
<reference evidence="2" key="1">
    <citation type="submission" date="2014-02" db="EMBL/GenBank/DDBJ databases">
        <title>The Genome Sequence of Trichophyton rubrum (morphotype fischeri) CBS 288.86.</title>
        <authorList>
            <consortium name="The Broad Institute Genomics Platform"/>
            <person name="Cuomo C.A."/>
            <person name="White T.C."/>
            <person name="Graser Y."/>
            <person name="Martinez-Rossi N."/>
            <person name="Heitman J."/>
            <person name="Young S.K."/>
            <person name="Zeng Q."/>
            <person name="Gargeya S."/>
            <person name="Abouelleil A."/>
            <person name="Alvarado L."/>
            <person name="Chapman S.B."/>
            <person name="Gainer-Dewar J."/>
            <person name="Goldberg J."/>
            <person name="Griggs A."/>
            <person name="Gujja S."/>
            <person name="Hansen M."/>
            <person name="Howarth C."/>
            <person name="Imamovic A."/>
            <person name="Larimer J."/>
            <person name="Martinez D."/>
            <person name="Murphy C."/>
            <person name="Pearson M.D."/>
            <person name="Persinoti G."/>
            <person name="Poon T."/>
            <person name="Priest M."/>
            <person name="Roberts A.D."/>
            <person name="Saif S."/>
            <person name="Shea T.D."/>
            <person name="Sykes S.N."/>
            <person name="Wortman J."/>
            <person name="Nusbaum C."/>
            <person name="Birren B."/>
        </authorList>
    </citation>
    <scope>NUCLEOTIDE SEQUENCE [LARGE SCALE GENOMIC DNA]</scope>
    <source>
        <strain evidence="2">CBS 288.86</strain>
    </source>
</reference>
<sequence length="692" mass="79132">MANDRFEFDSPPASLSEKLQADQELIDWITALGGGLNPAVEIHRDDKQGSCLRVRSNETLAASTVVARCPISATISIINVKNLDPNLPHHDFHCSDILAQRVRKSIILAFFMVHEQLKGRDSHWWPYLATLPRASELTSALFFQDSDLEWLQGTSLYETHRAYRNTVKEEYDLAISILRDEGYLAIESYTWDIFCWAYTLIASRAFTSRVLDAYLSNHPSLKQEEEFQIMLPLVDFSNHKPLAKIEWQAEATEIRLKVVEPTFTGEEVHNNYGPLNNQQLMTTYGFCIVDNPCDFRDLNVNAPPDTPLANARQFRYQEFQEPHGKSLDNKCLLFNIFYPFSSETSTVEERIFSRDLLDALGLTRLNTRESQNIEVTEERVYANFHDSGSRVVLNALCQGSIELAFRIIKIGRGGYLQKQPSNHKQKLAQTYRETEWLIYMTSLVVCEWAITRARTSGPEELDTLLEKYLSYIPSPTVRERLGHVIKGSKSIVCQPGELFLGAEILELLEPSDVKKLVQEFISGISGTVDRVVDTSDRLLSPNTVTYILFLLICLRASKAAVNVIKSPEPFHNTLTDVFSKRLDEYVVQLIDWYPLDHQQTLLDNTEEEVEKEIATIFEAIKEAKSREAYDLILGPSDEWLSVDMLRWAVYVVQEEELMVLRNLLEIISKEPFDGPVRMATDSYFYVPQLPSS</sequence>
<gene>
    <name evidence="2" type="ORF">H103_01576</name>
</gene>
<dbReference type="InterPro" id="IPR046341">
    <property type="entry name" value="SET_dom_sf"/>
</dbReference>
<dbReference type="SUPFAM" id="SSF82199">
    <property type="entry name" value="SET domain"/>
    <property type="match status" value="1"/>
</dbReference>
<dbReference type="Gene3D" id="3.90.1410.10">
    <property type="entry name" value="set domain protein methyltransferase, domain 1"/>
    <property type="match status" value="1"/>
</dbReference>